<dbReference type="Pfam" id="PF10637">
    <property type="entry name" value="Ofd1_CTDD"/>
    <property type="match status" value="1"/>
</dbReference>
<dbReference type="InterPro" id="IPR019601">
    <property type="entry name" value="Oxoglutarate/Fe-dep_Oase_C"/>
</dbReference>
<dbReference type="Gene3D" id="2.60.120.620">
    <property type="entry name" value="q2cbj1_9rhob like domain"/>
    <property type="match status" value="1"/>
</dbReference>
<dbReference type="PANTHER" id="PTHR12117">
    <property type="entry name" value="HISTONE ACETYLTRANSFERASE COMPLEX"/>
    <property type="match status" value="1"/>
</dbReference>
<keyword evidence="4" id="KW-1185">Reference proteome</keyword>
<evidence type="ECO:0000259" key="2">
    <source>
        <dbReference type="Pfam" id="PF10637"/>
    </source>
</evidence>
<protein>
    <recommendedName>
        <fullName evidence="2">Oxoglutarate/iron-dependent oxygenase C-terminal degradation domain-containing protein</fullName>
    </recommendedName>
</protein>
<gene>
    <name evidence="3" type="ORF">OESDEN_13766</name>
</gene>
<proteinExistence type="predicted"/>
<dbReference type="OrthoDB" id="430522at2759"/>
<organism evidence="3 4">
    <name type="scientific">Oesophagostomum dentatum</name>
    <name type="common">Nodular worm</name>
    <dbReference type="NCBI Taxonomy" id="61180"/>
    <lineage>
        <taxon>Eukaryota</taxon>
        <taxon>Metazoa</taxon>
        <taxon>Ecdysozoa</taxon>
        <taxon>Nematoda</taxon>
        <taxon>Chromadorea</taxon>
        <taxon>Rhabditida</taxon>
        <taxon>Rhabditina</taxon>
        <taxon>Rhabditomorpha</taxon>
        <taxon>Strongyloidea</taxon>
        <taxon>Strongylidae</taxon>
        <taxon>Oesophagostomum</taxon>
    </lineage>
</organism>
<dbReference type="InterPro" id="IPR051842">
    <property type="entry name" value="uS12_prolyl_hydroxylase"/>
</dbReference>
<dbReference type="GO" id="GO:0005737">
    <property type="term" value="C:cytoplasm"/>
    <property type="evidence" value="ECO:0007669"/>
    <property type="project" value="TreeGrafter"/>
</dbReference>
<reference evidence="3 4" key="1">
    <citation type="submission" date="2014-03" db="EMBL/GenBank/DDBJ databases">
        <title>Draft genome of the hookworm Oesophagostomum dentatum.</title>
        <authorList>
            <person name="Mitreva M."/>
        </authorList>
    </citation>
    <scope>NUCLEOTIDE SEQUENCE [LARGE SCALE GENOMIC DNA]</scope>
    <source>
        <strain evidence="3 4">OD-Hann</strain>
    </source>
</reference>
<feature type="region of interest" description="Disordered" evidence="1">
    <location>
        <begin position="168"/>
        <end position="187"/>
    </location>
</feature>
<evidence type="ECO:0000256" key="1">
    <source>
        <dbReference type="SAM" id="MobiDB-lite"/>
    </source>
</evidence>
<accession>A0A0B1SMB9</accession>
<dbReference type="Proteomes" id="UP000053660">
    <property type="component" value="Unassembled WGS sequence"/>
</dbReference>
<dbReference type="AlphaFoldDB" id="A0A0B1SMB9"/>
<evidence type="ECO:0000313" key="4">
    <source>
        <dbReference type="Proteomes" id="UP000053660"/>
    </source>
</evidence>
<evidence type="ECO:0000313" key="3">
    <source>
        <dbReference type="EMBL" id="KHJ86483.1"/>
    </source>
</evidence>
<dbReference type="PANTHER" id="PTHR12117:SF0">
    <property type="entry name" value="PROLYL 3-HYDROXYLASE OGFOD1"/>
    <property type="match status" value="1"/>
</dbReference>
<name>A0A0B1SMB9_OESDE</name>
<dbReference type="GO" id="GO:0031543">
    <property type="term" value="F:peptidyl-proline dioxygenase activity"/>
    <property type="evidence" value="ECO:0007669"/>
    <property type="project" value="TreeGrafter"/>
</dbReference>
<dbReference type="GO" id="GO:0031418">
    <property type="term" value="F:L-ascorbic acid binding"/>
    <property type="evidence" value="ECO:0007669"/>
    <property type="project" value="InterPro"/>
</dbReference>
<dbReference type="GO" id="GO:0005506">
    <property type="term" value="F:iron ion binding"/>
    <property type="evidence" value="ECO:0007669"/>
    <property type="project" value="InterPro"/>
</dbReference>
<dbReference type="EMBL" id="KN560272">
    <property type="protein sequence ID" value="KHJ86483.1"/>
    <property type="molecule type" value="Genomic_DNA"/>
</dbReference>
<feature type="domain" description="Oxoglutarate/iron-dependent oxygenase C-terminal degradation" evidence="2">
    <location>
        <begin position="5"/>
        <end position="160"/>
    </location>
</feature>
<dbReference type="GO" id="GO:0006449">
    <property type="term" value="P:regulation of translational termination"/>
    <property type="evidence" value="ECO:0007669"/>
    <property type="project" value="TreeGrafter"/>
</dbReference>
<sequence>MDAAKWVEKGPVNKRWMTELELDASAPDGCVSKFVQALRSQTMMDFVKKVTGSEFEEPHSTLRIYRLTHRCYTVLGDEDAEQYMKDGLSADFWFYFGKSNWSEDAGGEVVYIKKDEEEPVLRCPPTVGSMALVRRDKDVFPFLKYVNHCAKPDPIYVVALSVYGLVSSSNEEEPGTSGVEQKEEKGR</sequence>